<evidence type="ECO:0000313" key="1">
    <source>
        <dbReference type="EMBL" id="DAE08423.1"/>
    </source>
</evidence>
<accession>A0A8S5PMP3</accession>
<organism evidence="1">
    <name type="scientific">Siphoviridae sp. ctUcA20</name>
    <dbReference type="NCBI Taxonomy" id="2825528"/>
    <lineage>
        <taxon>Viruses</taxon>
        <taxon>Duplodnaviria</taxon>
        <taxon>Heunggongvirae</taxon>
        <taxon>Uroviricota</taxon>
        <taxon>Caudoviricetes</taxon>
    </lineage>
</organism>
<protein>
    <submittedName>
        <fullName evidence="1">Uncharacterized protein</fullName>
    </submittedName>
</protein>
<reference evidence="1" key="1">
    <citation type="journal article" date="2021" name="Proc. Natl. Acad. Sci. U.S.A.">
        <title>A Catalog of Tens of Thousands of Viruses from Human Metagenomes Reveals Hidden Associations with Chronic Diseases.</title>
        <authorList>
            <person name="Tisza M.J."/>
            <person name="Buck C.B."/>
        </authorList>
    </citation>
    <scope>NUCLEOTIDE SEQUENCE</scope>
    <source>
        <strain evidence="1">CtUcA20</strain>
    </source>
</reference>
<proteinExistence type="predicted"/>
<name>A0A8S5PMP3_9CAUD</name>
<dbReference type="EMBL" id="BK015469">
    <property type="protein sequence ID" value="DAE08423.1"/>
    <property type="molecule type" value="Genomic_DNA"/>
</dbReference>
<sequence>MRYLYRGCFSFFHCIHPAEFPGVELYHSSSRDTLSVTQISFQVPFPPHEINRINVIIPFNFLF</sequence>